<comment type="caution">
    <text evidence="3">The sequence shown here is derived from an EMBL/GenBank/DDBJ whole genome shotgun (WGS) entry which is preliminary data.</text>
</comment>
<keyword evidence="4" id="KW-1185">Reference proteome</keyword>
<keyword evidence="2" id="KW-1133">Transmembrane helix</keyword>
<feature type="region of interest" description="Disordered" evidence="1">
    <location>
        <begin position="293"/>
        <end position="312"/>
    </location>
</feature>
<evidence type="ECO:0000313" key="4">
    <source>
        <dbReference type="Proteomes" id="UP001589750"/>
    </source>
</evidence>
<evidence type="ECO:0000256" key="1">
    <source>
        <dbReference type="SAM" id="MobiDB-lite"/>
    </source>
</evidence>
<dbReference type="InterPro" id="IPR021424">
    <property type="entry name" value="PorA"/>
</dbReference>
<evidence type="ECO:0000256" key="2">
    <source>
        <dbReference type="SAM" id="Phobius"/>
    </source>
</evidence>
<evidence type="ECO:0000313" key="3">
    <source>
        <dbReference type="EMBL" id="MFB9314853.1"/>
    </source>
</evidence>
<keyword evidence="2" id="KW-0812">Transmembrane</keyword>
<organism evidence="3 4">
    <name type="scientific">Nocardioides plantarum</name>
    <dbReference type="NCBI Taxonomy" id="29299"/>
    <lineage>
        <taxon>Bacteria</taxon>
        <taxon>Bacillati</taxon>
        <taxon>Actinomycetota</taxon>
        <taxon>Actinomycetes</taxon>
        <taxon>Propionibacteriales</taxon>
        <taxon>Nocardioidaceae</taxon>
        <taxon>Nocardioides</taxon>
    </lineage>
</organism>
<proteinExistence type="predicted"/>
<protein>
    <submittedName>
        <fullName evidence="3">DUF3068 domain-containing protein</fullName>
    </submittedName>
</protein>
<gene>
    <name evidence="3" type="ORF">ACFFRI_17475</name>
</gene>
<dbReference type="EMBL" id="JBHMDG010000026">
    <property type="protein sequence ID" value="MFB9314853.1"/>
    <property type="molecule type" value="Genomic_DNA"/>
</dbReference>
<reference evidence="3 4" key="1">
    <citation type="submission" date="2024-09" db="EMBL/GenBank/DDBJ databases">
        <authorList>
            <person name="Sun Q."/>
            <person name="Mori K."/>
        </authorList>
    </citation>
    <scope>NUCLEOTIDE SEQUENCE [LARGE SCALE GENOMIC DNA]</scope>
    <source>
        <strain evidence="3 4">JCM 9626</strain>
    </source>
</reference>
<keyword evidence="2" id="KW-0472">Membrane</keyword>
<dbReference type="RefSeq" id="WP_170215398.1">
    <property type="nucleotide sequence ID" value="NZ_JBHMDG010000026.1"/>
</dbReference>
<feature type="transmembrane region" description="Helical" evidence="2">
    <location>
        <begin position="266"/>
        <end position="287"/>
    </location>
</feature>
<dbReference type="Proteomes" id="UP001589750">
    <property type="component" value="Unassembled WGS sequence"/>
</dbReference>
<name>A0ABV5KDN1_9ACTN</name>
<dbReference type="Pfam" id="PF11271">
    <property type="entry name" value="PorA"/>
    <property type="match status" value="1"/>
</dbReference>
<accession>A0ABV5KDN1</accession>
<sequence length="312" mass="33520">MRTIVGRLLIALGGFLLVAGLVAAIWAPGVVKKTPVDVDSVTHLSGQGGKVDASTGEITVGPVVASSITKVDTEASDDDVAVFVSTSCLMKDEGDVPDCVDADDPRLLNASTDLFATDRTTALTVPNGRYVPAGTEQATGLQNKWPFDAKKKTYPYWDGTAGKAYDAVFQREEDVQGMKTYVYKVVIENAPIEVAEGVPGTYNSSKELYIDPITGAIINQTDVQTRFLDSGTQALDLKLEFTEQQQRTNVDDAKDNQRSLKLVTTWIPIVGIAGGLLAIVGGILLVLREGRRRPDDTTTDDVFADGTESPRH</sequence>